<gene>
    <name evidence="2" type="ORF">RI543_003520</name>
</gene>
<dbReference type="SUPFAM" id="SSF47769">
    <property type="entry name" value="SAM/Pointed domain"/>
    <property type="match status" value="1"/>
</dbReference>
<evidence type="ECO:0000313" key="3">
    <source>
        <dbReference type="Proteomes" id="UP001306508"/>
    </source>
</evidence>
<dbReference type="EMBL" id="JAWIZZ010000047">
    <property type="protein sequence ID" value="KAK5779628.1"/>
    <property type="molecule type" value="Genomic_DNA"/>
</dbReference>
<reference evidence="3" key="1">
    <citation type="submission" date="2023-07" db="EMBL/GenBank/DDBJ databases">
        <title>A draft genome of Kazachstania heterogenica Y-27499.</title>
        <authorList>
            <person name="Donic C."/>
            <person name="Kralova J.S."/>
            <person name="Fidel L."/>
            <person name="Ben-Dor S."/>
            <person name="Jung S."/>
        </authorList>
    </citation>
    <scope>NUCLEOTIDE SEQUENCE [LARGE SCALE GENOMIC DNA]</scope>
    <source>
        <strain evidence="3">Y27499</strain>
    </source>
</reference>
<dbReference type="Gene3D" id="3.10.20.90">
    <property type="entry name" value="Phosphatidylinositol 3-kinase Catalytic Subunit, Chain A, domain 1"/>
    <property type="match status" value="1"/>
</dbReference>
<protein>
    <recommendedName>
        <fullName evidence="1">Ras-associating domain-containing protein</fullName>
    </recommendedName>
</protein>
<keyword evidence="3" id="KW-1185">Reference proteome</keyword>
<dbReference type="PROSITE" id="PS50200">
    <property type="entry name" value="RA"/>
    <property type="match status" value="1"/>
</dbReference>
<organism evidence="2 3">
    <name type="scientific">Arxiozyma heterogenica</name>
    <dbReference type="NCBI Taxonomy" id="278026"/>
    <lineage>
        <taxon>Eukaryota</taxon>
        <taxon>Fungi</taxon>
        <taxon>Dikarya</taxon>
        <taxon>Ascomycota</taxon>
        <taxon>Saccharomycotina</taxon>
        <taxon>Saccharomycetes</taxon>
        <taxon>Saccharomycetales</taxon>
        <taxon>Saccharomycetaceae</taxon>
        <taxon>Arxiozyma</taxon>
    </lineage>
</organism>
<evidence type="ECO:0000259" key="1">
    <source>
        <dbReference type="PROSITE" id="PS50200"/>
    </source>
</evidence>
<dbReference type="SUPFAM" id="SSF54236">
    <property type="entry name" value="Ubiquitin-like"/>
    <property type="match status" value="1"/>
</dbReference>
<sequence length="363" mass="41775">MDEVRRERSNSTNKAEVDLPILDLKDYLNWTSEMVAQWCVHTLQLDENDQLCVKIRSNRITGDLLPDLNLDDCKELCQVANSEIKENSDIYQEGLIKAIRLKIMLNKLKGNSSNNTNGKSSQQLKQQLQREQMIVASLDNIYLAAESKFQDFQSQFNQLKVEVSDLTKYMSSLKNYSGNHIHNTNENIDENIIHSKNNWSTSNIKTSIPSKTVESQPISVTPKTPIKHLIHSSSRTNLNNNHDYYDKSTKLESVPNQSSPVQHEALKQLRASKDDSSEKILKSAMRKHNLNDEDWRQYVLVIGYGDKERILELHENPVVIFKTLKQQGFHPTIMLRRRGDFEELQPNDLFTNNNNNITPGGRL</sequence>
<dbReference type="InterPro" id="IPR013761">
    <property type="entry name" value="SAM/pointed_sf"/>
</dbReference>
<dbReference type="Pfam" id="PF00788">
    <property type="entry name" value="RA"/>
    <property type="match status" value="1"/>
</dbReference>
<dbReference type="AlphaFoldDB" id="A0AAN7WMG5"/>
<name>A0AAN7WMG5_9SACH</name>
<dbReference type="Pfam" id="PF09235">
    <property type="entry name" value="SAM_Ste50p"/>
    <property type="match status" value="1"/>
</dbReference>
<proteinExistence type="predicted"/>
<dbReference type="SMART" id="SM00314">
    <property type="entry name" value="RA"/>
    <property type="match status" value="1"/>
</dbReference>
<dbReference type="Gene3D" id="1.10.150.50">
    <property type="entry name" value="Transcription Factor, Ets-1"/>
    <property type="match status" value="1"/>
</dbReference>
<dbReference type="CDD" id="cd01786">
    <property type="entry name" value="RA_STE50"/>
    <property type="match status" value="1"/>
</dbReference>
<dbReference type="InterPro" id="IPR015316">
    <property type="entry name" value="SAM_Ste50"/>
</dbReference>
<dbReference type="GO" id="GO:0007165">
    <property type="term" value="P:signal transduction"/>
    <property type="evidence" value="ECO:0007669"/>
    <property type="project" value="InterPro"/>
</dbReference>
<dbReference type="InterPro" id="IPR000159">
    <property type="entry name" value="RA_dom"/>
</dbReference>
<dbReference type="InterPro" id="IPR029071">
    <property type="entry name" value="Ubiquitin-like_domsf"/>
</dbReference>
<evidence type="ECO:0000313" key="2">
    <source>
        <dbReference type="EMBL" id="KAK5779628.1"/>
    </source>
</evidence>
<feature type="domain" description="Ras-associating" evidence="1">
    <location>
        <begin position="267"/>
        <end position="340"/>
    </location>
</feature>
<dbReference type="Proteomes" id="UP001306508">
    <property type="component" value="Unassembled WGS sequence"/>
</dbReference>
<comment type="caution">
    <text evidence="2">The sequence shown here is derived from an EMBL/GenBank/DDBJ whole genome shotgun (WGS) entry which is preliminary data.</text>
</comment>
<accession>A0AAN7WMG5</accession>